<comment type="caution">
    <text evidence="2">The sequence shown here is derived from an EMBL/GenBank/DDBJ whole genome shotgun (WGS) entry which is preliminary data.</text>
</comment>
<sequence>MSAAAIRPEVIAWARRWREALIGGAVGLLGLYWALTSFGILSWIGWGLLVIAAPALIVSGLQRGRFRAGGGGPGVVSVDEGQVAYFGPLTGGAVALSEVHRLSLDSRSDPPVWILEQSGQPELAVPLTAEGADALFDIFAALPGIRTDRMLEEMRAARRPHRVLIWERPATHLRLH</sequence>
<dbReference type="AlphaFoldDB" id="A3TU02"/>
<evidence type="ECO:0000313" key="3">
    <source>
        <dbReference type="Proteomes" id="UP000004318"/>
    </source>
</evidence>
<dbReference type="RefSeq" id="WP_009805746.1">
    <property type="nucleotide sequence ID" value="NZ_CH724131.1"/>
</dbReference>
<gene>
    <name evidence="2" type="ORF">OB2597_07585</name>
</gene>
<accession>A3TU02</accession>
<dbReference type="Proteomes" id="UP000004318">
    <property type="component" value="Unassembled WGS sequence"/>
</dbReference>
<keyword evidence="1" id="KW-1133">Transmembrane helix</keyword>
<organism evidence="2 3">
    <name type="scientific">Pseudooceanicola batsensis (strain ATCC BAA-863 / DSM 15984 / KCTC 12145 / HTCC2597)</name>
    <name type="common">Oceanicola batsensis</name>
    <dbReference type="NCBI Taxonomy" id="252305"/>
    <lineage>
        <taxon>Bacteria</taxon>
        <taxon>Pseudomonadati</taxon>
        <taxon>Pseudomonadota</taxon>
        <taxon>Alphaproteobacteria</taxon>
        <taxon>Rhodobacterales</taxon>
        <taxon>Paracoccaceae</taxon>
        <taxon>Pseudooceanicola</taxon>
    </lineage>
</organism>
<dbReference type="eggNOG" id="ENOG5032SC7">
    <property type="taxonomic scope" value="Bacteria"/>
</dbReference>
<evidence type="ECO:0000313" key="2">
    <source>
        <dbReference type="EMBL" id="EAQ05129.1"/>
    </source>
</evidence>
<feature type="transmembrane region" description="Helical" evidence="1">
    <location>
        <begin position="41"/>
        <end position="61"/>
    </location>
</feature>
<keyword evidence="3" id="KW-1185">Reference proteome</keyword>
<feature type="transmembrane region" description="Helical" evidence="1">
    <location>
        <begin position="20"/>
        <end position="35"/>
    </location>
</feature>
<proteinExistence type="predicted"/>
<keyword evidence="1" id="KW-0812">Transmembrane</keyword>
<keyword evidence="1" id="KW-0472">Membrane</keyword>
<reference evidence="2 3" key="1">
    <citation type="journal article" date="2010" name="J. Bacteriol.">
        <title>Genome sequences of Oceanicola granulosus HTCC2516(T) and Oceanicola batsensis HTCC2597(TDelta).</title>
        <authorList>
            <person name="Thrash J.C."/>
            <person name="Cho J.C."/>
            <person name="Vergin K.L."/>
            <person name="Giovannoni S.J."/>
        </authorList>
    </citation>
    <scope>NUCLEOTIDE SEQUENCE [LARGE SCALE GENOMIC DNA]</scope>
    <source>
        <strain evidence="3">ATCC BAA-863 / DSM 15984 / KCTC 12145 / HTCC2597</strain>
    </source>
</reference>
<protein>
    <submittedName>
        <fullName evidence="2">Uncharacterized protein</fullName>
    </submittedName>
</protein>
<dbReference type="OrthoDB" id="7851333at2"/>
<dbReference type="EMBL" id="AAMO01000001">
    <property type="protein sequence ID" value="EAQ05129.1"/>
    <property type="molecule type" value="Genomic_DNA"/>
</dbReference>
<dbReference type="STRING" id="252305.OB2597_07585"/>
<name>A3TU02_PSEBH</name>
<dbReference type="HOGENOM" id="CLU_126609_0_0_5"/>
<evidence type="ECO:0000256" key="1">
    <source>
        <dbReference type="SAM" id="Phobius"/>
    </source>
</evidence>